<dbReference type="RefSeq" id="XP_016229290.1">
    <property type="nucleotide sequence ID" value="XM_016365641.1"/>
</dbReference>
<dbReference type="Proteomes" id="UP000054302">
    <property type="component" value="Unassembled WGS sequence"/>
</dbReference>
<evidence type="ECO:0000256" key="1">
    <source>
        <dbReference type="SAM" id="MobiDB-lite"/>
    </source>
</evidence>
<protein>
    <submittedName>
        <fullName evidence="2">Uncharacterized protein</fullName>
    </submittedName>
</protein>
<sequence>MDLFHAISQTIDNVLTCDWYDSFQKLNPSGGESSSRRQSDSAISSAVSGGFNQSIKHRAASMSSNKEKLMDTEPGGETTQYESIKTVTNPSDKDQGQLGSGSNKSEGAATSSQDGQRTADNIRYGQNISESGMGGKTTTSTGTANQDGGYGGTADQPSDQKNTRREQGYGPGSGIGA</sequence>
<organism evidence="2 3">
    <name type="scientific">Exophiala mesophila</name>
    <name type="common">Black yeast-like fungus</name>
    <dbReference type="NCBI Taxonomy" id="212818"/>
    <lineage>
        <taxon>Eukaryota</taxon>
        <taxon>Fungi</taxon>
        <taxon>Dikarya</taxon>
        <taxon>Ascomycota</taxon>
        <taxon>Pezizomycotina</taxon>
        <taxon>Eurotiomycetes</taxon>
        <taxon>Chaetothyriomycetidae</taxon>
        <taxon>Chaetothyriales</taxon>
        <taxon>Herpotrichiellaceae</taxon>
        <taxon>Exophiala</taxon>
    </lineage>
</organism>
<proteinExistence type="predicted"/>
<dbReference type="HOGENOM" id="CLU_135725_0_0_1"/>
<evidence type="ECO:0000313" key="3">
    <source>
        <dbReference type="Proteomes" id="UP000054302"/>
    </source>
</evidence>
<evidence type="ECO:0000313" key="2">
    <source>
        <dbReference type="EMBL" id="KIV97716.1"/>
    </source>
</evidence>
<dbReference type="EMBL" id="KN847520">
    <property type="protein sequence ID" value="KIV97716.1"/>
    <property type="molecule type" value="Genomic_DNA"/>
</dbReference>
<name>A0A0D1YAP6_EXOME</name>
<feature type="region of interest" description="Disordered" evidence="1">
    <location>
        <begin position="27"/>
        <end position="177"/>
    </location>
</feature>
<gene>
    <name evidence="2" type="ORF">PV10_01429</name>
</gene>
<keyword evidence="3" id="KW-1185">Reference proteome</keyword>
<feature type="compositionally biased region" description="Polar residues" evidence="1">
    <location>
        <begin position="100"/>
        <end position="128"/>
    </location>
</feature>
<dbReference type="AlphaFoldDB" id="A0A0D1YAP6"/>
<feature type="compositionally biased region" description="Polar residues" evidence="1">
    <location>
        <begin position="77"/>
        <end position="90"/>
    </location>
</feature>
<dbReference type="GeneID" id="27319274"/>
<dbReference type="OrthoDB" id="5386823at2759"/>
<reference evidence="2 3" key="1">
    <citation type="submission" date="2015-01" db="EMBL/GenBank/DDBJ databases">
        <title>The Genome Sequence of Exophiala mesophila CBS40295.</title>
        <authorList>
            <consortium name="The Broad Institute Genomics Platform"/>
            <person name="Cuomo C."/>
            <person name="de Hoog S."/>
            <person name="Gorbushina A."/>
            <person name="Stielow B."/>
            <person name="Teixiera M."/>
            <person name="Abouelleil A."/>
            <person name="Chapman S.B."/>
            <person name="Priest M."/>
            <person name="Young S.K."/>
            <person name="Wortman J."/>
            <person name="Nusbaum C."/>
            <person name="Birren B."/>
        </authorList>
    </citation>
    <scope>NUCLEOTIDE SEQUENCE [LARGE SCALE GENOMIC DNA]</scope>
    <source>
        <strain evidence="2 3">CBS 40295</strain>
    </source>
</reference>
<dbReference type="VEuPathDB" id="FungiDB:PV10_01429"/>
<accession>A0A0D1YAP6</accession>